<evidence type="ECO:0000313" key="5">
    <source>
        <dbReference type="EMBL" id="SED32810.1"/>
    </source>
</evidence>
<evidence type="ECO:0000259" key="4">
    <source>
        <dbReference type="PROSITE" id="PS50110"/>
    </source>
</evidence>
<dbReference type="RefSeq" id="WP_092320773.1">
    <property type="nucleotide sequence ID" value="NZ_FNTJ01000003.1"/>
</dbReference>
<keyword evidence="1 3" id="KW-0597">Phosphoprotein</keyword>
<dbReference type="AlphaFoldDB" id="A0A1H4ZTZ0"/>
<dbReference type="InterPro" id="IPR001789">
    <property type="entry name" value="Sig_transdc_resp-reg_receiver"/>
</dbReference>
<dbReference type="EMBL" id="FNTJ01000003">
    <property type="protein sequence ID" value="SED32810.1"/>
    <property type="molecule type" value="Genomic_DNA"/>
</dbReference>
<dbReference type="PANTHER" id="PTHR44591">
    <property type="entry name" value="STRESS RESPONSE REGULATOR PROTEIN 1"/>
    <property type="match status" value="1"/>
</dbReference>
<evidence type="ECO:0000256" key="2">
    <source>
        <dbReference type="ARBA" id="ARBA00023012"/>
    </source>
</evidence>
<dbReference type="PANTHER" id="PTHR44591:SF14">
    <property type="entry name" value="PROTEIN PILG"/>
    <property type="match status" value="1"/>
</dbReference>
<dbReference type="GO" id="GO:0000160">
    <property type="term" value="P:phosphorelay signal transduction system"/>
    <property type="evidence" value="ECO:0007669"/>
    <property type="project" value="UniProtKB-KW"/>
</dbReference>
<keyword evidence="6" id="KW-1185">Reference proteome</keyword>
<feature type="modified residue" description="4-aspartylphosphate" evidence="3">
    <location>
        <position position="55"/>
    </location>
</feature>
<dbReference type="PROSITE" id="PS50110">
    <property type="entry name" value="RESPONSE_REGULATORY"/>
    <property type="match status" value="1"/>
</dbReference>
<evidence type="ECO:0000313" key="6">
    <source>
        <dbReference type="Proteomes" id="UP000198982"/>
    </source>
</evidence>
<dbReference type="InterPro" id="IPR011006">
    <property type="entry name" value="CheY-like_superfamily"/>
</dbReference>
<organism evidence="5 6">
    <name type="scientific">Pseudomonas saponiphila</name>
    <dbReference type="NCBI Taxonomy" id="556534"/>
    <lineage>
        <taxon>Bacteria</taxon>
        <taxon>Pseudomonadati</taxon>
        <taxon>Pseudomonadota</taxon>
        <taxon>Gammaproteobacteria</taxon>
        <taxon>Pseudomonadales</taxon>
        <taxon>Pseudomonadaceae</taxon>
        <taxon>Pseudomonas</taxon>
    </lineage>
</organism>
<evidence type="ECO:0000256" key="3">
    <source>
        <dbReference type="PROSITE-ProRule" id="PRU00169"/>
    </source>
</evidence>
<sequence>MSKIKKVLMVDDAPAMRKVGAKFLSALGLEVVTAQDGFEALEVIRREEPDACFIDVDMPNLDGLRLVSILRANPEFGNRPIAMLTSATTAFDRQKGFLVGADLYLTKPFSGETISKAFASMVEIAEGAHE</sequence>
<dbReference type="SMART" id="SM00448">
    <property type="entry name" value="REC"/>
    <property type="match status" value="1"/>
</dbReference>
<gene>
    <name evidence="5" type="ORF">SAMN05216178_6801</name>
</gene>
<reference evidence="6" key="1">
    <citation type="submission" date="2016-10" db="EMBL/GenBank/DDBJ databases">
        <authorList>
            <person name="Varghese N."/>
            <person name="Submissions S."/>
        </authorList>
    </citation>
    <scope>NUCLEOTIDE SEQUENCE [LARGE SCALE GENOMIC DNA]</scope>
    <source>
        <strain evidence="6">DSM 9751</strain>
    </source>
</reference>
<evidence type="ECO:0000256" key="1">
    <source>
        <dbReference type="ARBA" id="ARBA00022553"/>
    </source>
</evidence>
<dbReference type="Pfam" id="PF00072">
    <property type="entry name" value="Response_reg"/>
    <property type="match status" value="1"/>
</dbReference>
<protein>
    <submittedName>
        <fullName evidence="5">Twitching motility two-component system response regulator PilG</fullName>
    </submittedName>
</protein>
<dbReference type="Proteomes" id="UP000198982">
    <property type="component" value="Unassembled WGS sequence"/>
</dbReference>
<name>A0A1H4ZTZ0_9PSED</name>
<accession>A0A1H4ZTZ0</accession>
<proteinExistence type="predicted"/>
<dbReference type="CDD" id="cd17546">
    <property type="entry name" value="REC_hyHK_CKI1_RcsC-like"/>
    <property type="match status" value="1"/>
</dbReference>
<dbReference type="Gene3D" id="3.40.50.2300">
    <property type="match status" value="1"/>
</dbReference>
<dbReference type="InterPro" id="IPR050595">
    <property type="entry name" value="Bact_response_regulator"/>
</dbReference>
<keyword evidence="2" id="KW-0902">Two-component regulatory system</keyword>
<dbReference type="SUPFAM" id="SSF52172">
    <property type="entry name" value="CheY-like"/>
    <property type="match status" value="1"/>
</dbReference>
<feature type="domain" description="Response regulatory" evidence="4">
    <location>
        <begin position="6"/>
        <end position="122"/>
    </location>
</feature>